<proteinExistence type="predicted"/>
<organism evidence="2">
    <name type="scientific">Rhizophora mucronata</name>
    <name type="common">Asiatic mangrove</name>
    <dbReference type="NCBI Taxonomy" id="61149"/>
    <lineage>
        <taxon>Eukaryota</taxon>
        <taxon>Viridiplantae</taxon>
        <taxon>Streptophyta</taxon>
        <taxon>Embryophyta</taxon>
        <taxon>Tracheophyta</taxon>
        <taxon>Spermatophyta</taxon>
        <taxon>Magnoliopsida</taxon>
        <taxon>eudicotyledons</taxon>
        <taxon>Gunneridae</taxon>
        <taxon>Pentapetalae</taxon>
        <taxon>rosids</taxon>
        <taxon>fabids</taxon>
        <taxon>Malpighiales</taxon>
        <taxon>Rhizophoraceae</taxon>
        <taxon>Rhizophora</taxon>
    </lineage>
</organism>
<feature type="chain" id="PRO_5015177626" evidence="1">
    <location>
        <begin position="23"/>
        <end position="40"/>
    </location>
</feature>
<protein>
    <submittedName>
        <fullName evidence="2">Uncharacterized protein</fullName>
    </submittedName>
</protein>
<feature type="signal peptide" evidence="1">
    <location>
        <begin position="1"/>
        <end position="22"/>
    </location>
</feature>
<keyword evidence="1" id="KW-0732">Signal</keyword>
<accession>A0A2P2NRW8</accession>
<dbReference type="EMBL" id="GGEC01064764">
    <property type="protein sequence ID" value="MBX45248.1"/>
    <property type="molecule type" value="Transcribed_RNA"/>
</dbReference>
<dbReference type="AlphaFoldDB" id="A0A2P2NRW8"/>
<reference evidence="2" key="1">
    <citation type="submission" date="2018-02" db="EMBL/GenBank/DDBJ databases">
        <title>Rhizophora mucronata_Transcriptome.</title>
        <authorList>
            <person name="Meera S.P."/>
            <person name="Sreeshan A."/>
            <person name="Augustine A."/>
        </authorList>
    </citation>
    <scope>NUCLEOTIDE SEQUENCE</scope>
    <source>
        <tissue evidence="2">Leaf</tissue>
    </source>
</reference>
<evidence type="ECO:0000256" key="1">
    <source>
        <dbReference type="SAM" id="SignalP"/>
    </source>
</evidence>
<name>A0A2P2NRW8_RHIMU</name>
<evidence type="ECO:0000313" key="2">
    <source>
        <dbReference type="EMBL" id="MBX45248.1"/>
    </source>
</evidence>
<sequence length="40" mass="4874">MYIVLPLLLQRLFLWLEPMTSRLQWCNSSPFNENCPFMKI</sequence>